<dbReference type="KEGG" id="orp:MOP44_19965"/>
<dbReference type="Proteomes" id="UP001059380">
    <property type="component" value="Chromosome"/>
</dbReference>
<keyword evidence="3" id="KW-1185">Reference proteome</keyword>
<protein>
    <submittedName>
        <fullName evidence="2">Uncharacterized protein</fullName>
    </submittedName>
</protein>
<feature type="chain" id="PRO_5039918429" evidence="1">
    <location>
        <begin position="29"/>
        <end position="330"/>
    </location>
</feature>
<name>A0A9J7BJ35_9BACT</name>
<dbReference type="AlphaFoldDB" id="A0A9J7BJ35"/>
<sequence length="330" mass="34292">MISSIRKRSLYGLAAVLLTKTAVSIAQAPGTPMSMPAPPCMDGSCPGPQISVAAIGAPPIGPAQVGVITTGGMAVALQENTETVKNQPYQAVAITDVKQTLADGSHITQTTSATVARDSDGRTARVQQLSTIGPWRSGTDSSQTKGPTLTTIFDPVAKTHTDYTSDDKVAHVSKFPPMPPSDASTGHSGGGFAAFSFAPTAGAPGGGTPMTLTVQGPAIPPQADQDQAAPDVRTESLGSKIIEGIPATGTRTTTIIPAGAIGNDKDLSITRETWYSADLKLVIQSTQTDPRFGESTYTLTKIQRSEPDPSMFQVPSGYTVDKIPMVIQKR</sequence>
<evidence type="ECO:0000256" key="1">
    <source>
        <dbReference type="SAM" id="SignalP"/>
    </source>
</evidence>
<dbReference type="EMBL" id="CP093313">
    <property type="protein sequence ID" value="UWZ82832.1"/>
    <property type="molecule type" value="Genomic_DNA"/>
</dbReference>
<organism evidence="2 3">
    <name type="scientific">Occallatibacter riparius</name>
    <dbReference type="NCBI Taxonomy" id="1002689"/>
    <lineage>
        <taxon>Bacteria</taxon>
        <taxon>Pseudomonadati</taxon>
        <taxon>Acidobacteriota</taxon>
        <taxon>Terriglobia</taxon>
        <taxon>Terriglobales</taxon>
        <taxon>Acidobacteriaceae</taxon>
        <taxon>Occallatibacter</taxon>
    </lineage>
</organism>
<evidence type="ECO:0000313" key="3">
    <source>
        <dbReference type="Proteomes" id="UP001059380"/>
    </source>
</evidence>
<accession>A0A9J7BJ35</accession>
<evidence type="ECO:0000313" key="2">
    <source>
        <dbReference type="EMBL" id="UWZ82832.1"/>
    </source>
</evidence>
<feature type="signal peptide" evidence="1">
    <location>
        <begin position="1"/>
        <end position="28"/>
    </location>
</feature>
<reference evidence="2" key="1">
    <citation type="submission" date="2021-04" db="EMBL/GenBank/DDBJ databases">
        <title>Phylogenetic analysis of Acidobacteriaceae.</title>
        <authorList>
            <person name="Qiu L."/>
            <person name="Zhang Q."/>
        </authorList>
    </citation>
    <scope>NUCLEOTIDE SEQUENCE</scope>
    <source>
        <strain evidence="2">DSM 25168</strain>
    </source>
</reference>
<dbReference type="RefSeq" id="WP_260792089.1">
    <property type="nucleotide sequence ID" value="NZ_CP093313.1"/>
</dbReference>
<proteinExistence type="predicted"/>
<keyword evidence="1" id="KW-0732">Signal</keyword>
<gene>
    <name evidence="2" type="ORF">MOP44_19965</name>
</gene>